<dbReference type="InParanoid" id="H1XR56"/>
<gene>
    <name evidence="2" type="ORF">Cabys_307</name>
    <name evidence="3" type="ORF">Calab_1587</name>
</gene>
<dbReference type="SUPFAM" id="SSF50199">
    <property type="entry name" value="Staphylococcal nuclease"/>
    <property type="match status" value="1"/>
</dbReference>
<evidence type="ECO:0000313" key="5">
    <source>
        <dbReference type="Proteomes" id="UP000183868"/>
    </source>
</evidence>
<dbReference type="InterPro" id="IPR016071">
    <property type="entry name" value="Staphylococal_nuclease_OB-fold"/>
</dbReference>
<dbReference type="STRING" id="880073.Cabys_307"/>
<feature type="domain" description="TNase-like" evidence="1">
    <location>
        <begin position="33"/>
        <end position="162"/>
    </location>
</feature>
<sequence precursor="true">MRLAIFALAVLFGFGGMQARYAQVCYAQVRNAPQKSLKIKKVIDANLFLSSQGDTVQLAGISTPSLYSKDVRLQSLAAEITEYARKIFNDARTYFEAVDTSQNGRIMALAYRQFLLRKECINLEYLRRGFAEFVPHPAITDSAAYLEAQQYARQQGRGIWNLKKYRLKTQNAFHYFRMAGGILAVHFPNKYHNDLIVPMVSLGYHYGDLLKFSPGAKTHLTLAAQVYTFWNIFLPMLQFGPELYWKNFRIGVYGGNIYPVLLPNVFGTGGRPIKIGSMEVGVRRVKANGEWYEVLFTAYWPSNFVFKIELNFPGL</sequence>
<evidence type="ECO:0000313" key="4">
    <source>
        <dbReference type="Proteomes" id="UP000004671"/>
    </source>
</evidence>
<dbReference type="InterPro" id="IPR035437">
    <property type="entry name" value="SNase_OB-fold_sf"/>
</dbReference>
<dbReference type="eggNOG" id="COG1525">
    <property type="taxonomic scope" value="Bacteria"/>
</dbReference>
<proteinExistence type="predicted"/>
<dbReference type="RefSeq" id="WP_006928281.1">
    <property type="nucleotide sequence ID" value="NZ_CM001402.1"/>
</dbReference>
<dbReference type="KEGG" id="caby:Cabys_307"/>
<dbReference type="EMBL" id="CP018099">
    <property type="protein sequence ID" value="APF17058.1"/>
    <property type="molecule type" value="Genomic_DNA"/>
</dbReference>
<dbReference type="AlphaFoldDB" id="H1XR56"/>
<dbReference type="Pfam" id="PF00565">
    <property type="entry name" value="SNase"/>
    <property type="match status" value="1"/>
</dbReference>
<dbReference type="Proteomes" id="UP000183868">
    <property type="component" value="Chromosome"/>
</dbReference>
<keyword evidence="4" id="KW-1185">Reference proteome</keyword>
<dbReference type="HOGENOM" id="CLU_881884_0_0_0"/>
<name>H1XR56_CALAY</name>
<dbReference type="EMBL" id="CM001402">
    <property type="protein sequence ID" value="EHO41207.1"/>
    <property type="molecule type" value="Genomic_DNA"/>
</dbReference>
<evidence type="ECO:0000313" key="3">
    <source>
        <dbReference type="EMBL" id="EHO41207.1"/>
    </source>
</evidence>
<evidence type="ECO:0000259" key="1">
    <source>
        <dbReference type="SMART" id="SM00318"/>
    </source>
</evidence>
<evidence type="ECO:0000313" key="2">
    <source>
        <dbReference type="EMBL" id="APF17058.1"/>
    </source>
</evidence>
<accession>H1XR56</accession>
<dbReference type="SMART" id="SM00318">
    <property type="entry name" value="SNc"/>
    <property type="match status" value="1"/>
</dbReference>
<dbReference type="OrthoDB" id="4376109at2"/>
<reference evidence="2 5" key="2">
    <citation type="submission" date="2016-11" db="EMBL/GenBank/DDBJ databases">
        <title>Genomic analysis of Caldithrix abyssi and proposal of a novel bacterial phylum Caldithrichaeota.</title>
        <authorList>
            <person name="Kublanov I."/>
            <person name="Sigalova O."/>
            <person name="Gavrilov S."/>
            <person name="Lebedinsky A."/>
            <person name="Ivanova N."/>
            <person name="Daum C."/>
            <person name="Reddy T."/>
            <person name="Klenk H.P."/>
            <person name="Goker M."/>
            <person name="Reva O."/>
            <person name="Miroshnichenko M."/>
            <person name="Kyprides N."/>
            <person name="Woyke T."/>
            <person name="Gelfand M."/>
        </authorList>
    </citation>
    <scope>NUCLEOTIDE SEQUENCE [LARGE SCALE GENOMIC DNA]</scope>
    <source>
        <strain evidence="2 5">LF13</strain>
    </source>
</reference>
<dbReference type="PaxDb" id="880073-Calab_1587"/>
<dbReference type="Proteomes" id="UP000004671">
    <property type="component" value="Chromosome"/>
</dbReference>
<dbReference type="Gene3D" id="2.40.50.90">
    <property type="match status" value="1"/>
</dbReference>
<organism evidence="3 4">
    <name type="scientific">Caldithrix abyssi DSM 13497</name>
    <dbReference type="NCBI Taxonomy" id="880073"/>
    <lineage>
        <taxon>Bacteria</taxon>
        <taxon>Pseudomonadati</taxon>
        <taxon>Calditrichota</taxon>
        <taxon>Calditrichia</taxon>
        <taxon>Calditrichales</taxon>
        <taxon>Calditrichaceae</taxon>
        <taxon>Caldithrix</taxon>
    </lineage>
</organism>
<protein>
    <submittedName>
        <fullName evidence="2 3">Nuclease</fullName>
    </submittedName>
</protein>
<reference evidence="3 4" key="1">
    <citation type="submission" date="2011-09" db="EMBL/GenBank/DDBJ databases">
        <title>The permanent draft genome of Caldithrix abyssi DSM 13497.</title>
        <authorList>
            <consortium name="US DOE Joint Genome Institute (JGI-PGF)"/>
            <person name="Lucas S."/>
            <person name="Han J."/>
            <person name="Lapidus A."/>
            <person name="Bruce D."/>
            <person name="Goodwin L."/>
            <person name="Pitluck S."/>
            <person name="Peters L."/>
            <person name="Kyrpides N."/>
            <person name="Mavromatis K."/>
            <person name="Ivanova N."/>
            <person name="Mikhailova N."/>
            <person name="Chertkov O."/>
            <person name="Detter J.C."/>
            <person name="Tapia R."/>
            <person name="Han C."/>
            <person name="Land M."/>
            <person name="Hauser L."/>
            <person name="Markowitz V."/>
            <person name="Cheng J.-F."/>
            <person name="Hugenholtz P."/>
            <person name="Woyke T."/>
            <person name="Wu D."/>
            <person name="Spring S."/>
            <person name="Brambilla E."/>
            <person name="Klenk H.-P."/>
            <person name="Eisen J.A."/>
        </authorList>
    </citation>
    <scope>NUCLEOTIDE SEQUENCE [LARGE SCALE GENOMIC DNA]</scope>
    <source>
        <strain evidence="3 4">DSM 13497</strain>
    </source>
</reference>